<name>A0A7Y2Q060_9MICO</name>
<dbReference type="Proteomes" id="UP000543598">
    <property type="component" value="Unassembled WGS sequence"/>
</dbReference>
<protein>
    <submittedName>
        <fullName evidence="2">FMN-binding protein</fullName>
    </submittedName>
</protein>
<dbReference type="RefSeq" id="WP_167034454.1">
    <property type="nucleotide sequence ID" value="NZ_BAAANA010000002.1"/>
</dbReference>
<keyword evidence="1" id="KW-0732">Signal</keyword>
<dbReference type="EMBL" id="JABEMB010000001">
    <property type="protein sequence ID" value="NNH02278.1"/>
    <property type="molecule type" value="Genomic_DNA"/>
</dbReference>
<keyword evidence="3" id="KW-1185">Reference proteome</keyword>
<feature type="signal peptide" evidence="1">
    <location>
        <begin position="1"/>
        <end position="26"/>
    </location>
</feature>
<comment type="caution">
    <text evidence="2">The sequence shown here is derived from an EMBL/GenBank/DDBJ whole genome shotgun (WGS) entry which is preliminary data.</text>
</comment>
<dbReference type="PROSITE" id="PS51257">
    <property type="entry name" value="PROKAR_LIPOPROTEIN"/>
    <property type="match status" value="1"/>
</dbReference>
<organism evidence="2 3">
    <name type="scientific">Microbacterium ulmi</name>
    <dbReference type="NCBI Taxonomy" id="179095"/>
    <lineage>
        <taxon>Bacteria</taxon>
        <taxon>Bacillati</taxon>
        <taxon>Actinomycetota</taxon>
        <taxon>Actinomycetes</taxon>
        <taxon>Micrococcales</taxon>
        <taxon>Microbacteriaceae</taxon>
        <taxon>Microbacterium</taxon>
    </lineage>
</organism>
<accession>A0A7Y2Q060</accession>
<sequence length="138" mass="14058">MIRTAVPRPIRTGVALAGAVGTLALAGCGAAADDASADPPAHADGTYTASGTYSTPETVETIEVTVTLVDDVVTDVVVVGDPQRPETAQYQGQFIGGIADVVVGRDIDEISVSRVAGSSLTSAGFNQAIERIREEAAE</sequence>
<feature type="chain" id="PRO_5038612205" evidence="1">
    <location>
        <begin position="27"/>
        <end position="138"/>
    </location>
</feature>
<dbReference type="AlphaFoldDB" id="A0A7Y2Q060"/>
<reference evidence="2 3" key="1">
    <citation type="submission" date="2020-05" db="EMBL/GenBank/DDBJ databases">
        <title>MicrobeNet Type strains.</title>
        <authorList>
            <person name="Nicholson A.C."/>
        </authorList>
    </citation>
    <scope>NUCLEOTIDE SEQUENCE [LARGE SCALE GENOMIC DNA]</scope>
    <source>
        <strain evidence="2 3">JCM 14282</strain>
    </source>
</reference>
<evidence type="ECO:0000313" key="2">
    <source>
        <dbReference type="EMBL" id="NNH02278.1"/>
    </source>
</evidence>
<gene>
    <name evidence="2" type="ORF">HLA99_00100</name>
</gene>
<proteinExistence type="predicted"/>
<evidence type="ECO:0000313" key="3">
    <source>
        <dbReference type="Proteomes" id="UP000543598"/>
    </source>
</evidence>
<evidence type="ECO:0000256" key="1">
    <source>
        <dbReference type="SAM" id="SignalP"/>
    </source>
</evidence>